<dbReference type="InterPro" id="IPR012318">
    <property type="entry name" value="HTH_CRP"/>
</dbReference>
<evidence type="ECO:0000259" key="5">
    <source>
        <dbReference type="PROSITE" id="PS51063"/>
    </source>
</evidence>
<dbReference type="SMART" id="SM00100">
    <property type="entry name" value="cNMP"/>
    <property type="match status" value="1"/>
</dbReference>
<dbReference type="Pfam" id="PF13545">
    <property type="entry name" value="HTH_Crp_2"/>
    <property type="match status" value="1"/>
</dbReference>
<dbReference type="EMBL" id="CP155573">
    <property type="protein sequence ID" value="XFO64528.1"/>
    <property type="molecule type" value="Genomic_DNA"/>
</dbReference>
<dbReference type="SUPFAM" id="SSF46785">
    <property type="entry name" value="Winged helix' DNA-binding domain"/>
    <property type="match status" value="1"/>
</dbReference>
<dbReference type="InterPro" id="IPR014710">
    <property type="entry name" value="RmlC-like_jellyroll"/>
</dbReference>
<evidence type="ECO:0008006" key="8">
    <source>
        <dbReference type="Google" id="ProtNLM"/>
    </source>
</evidence>
<dbReference type="RefSeq" id="WP_094605732.1">
    <property type="nucleotide sequence ID" value="NZ_CP155573.1"/>
</dbReference>
<keyword evidence="1" id="KW-0805">Transcription regulation</keyword>
<dbReference type="PANTHER" id="PTHR24567:SF58">
    <property type="entry name" value="CYCLIC AMP-BINDING REGULATORY PROTEIN"/>
    <property type="match status" value="1"/>
</dbReference>
<feature type="domain" description="Cyclic nucleotide-binding" evidence="4">
    <location>
        <begin position="14"/>
        <end position="111"/>
    </location>
</feature>
<proteinExistence type="predicted"/>
<dbReference type="SUPFAM" id="SSF51206">
    <property type="entry name" value="cAMP-binding domain-like"/>
    <property type="match status" value="1"/>
</dbReference>
<dbReference type="Proteomes" id="UP000216752">
    <property type="component" value="Chromosome"/>
</dbReference>
<dbReference type="InterPro" id="IPR036390">
    <property type="entry name" value="WH_DNA-bd_sf"/>
</dbReference>
<reference evidence="6" key="1">
    <citation type="submission" date="2024-05" db="EMBL/GenBank/DDBJ databases">
        <title>Isolation and characterization of Sporomusa carbonis sp. nov., a carboxydotrophic hydrogenogen in the genus of Sporomusa isolated from a charcoal burning pile.</title>
        <authorList>
            <person name="Boeer T."/>
            <person name="Rosenbaum F."/>
            <person name="Eysell L."/>
            <person name="Mueller V."/>
            <person name="Daniel R."/>
            <person name="Poehlein A."/>
        </authorList>
    </citation>
    <scope>NUCLEOTIDE SEQUENCE [LARGE SCALE GENOMIC DNA]</scope>
    <source>
        <strain evidence="6">DSM 10669</strain>
    </source>
</reference>
<keyword evidence="3" id="KW-0804">Transcription</keyword>
<evidence type="ECO:0000313" key="7">
    <source>
        <dbReference type="Proteomes" id="UP000216752"/>
    </source>
</evidence>
<keyword evidence="2" id="KW-0238">DNA-binding</keyword>
<accession>A0ABZ3IGP5</accession>
<evidence type="ECO:0000313" key="6">
    <source>
        <dbReference type="EMBL" id="XFO64528.1"/>
    </source>
</evidence>
<dbReference type="Pfam" id="PF00027">
    <property type="entry name" value="cNMP_binding"/>
    <property type="match status" value="1"/>
</dbReference>
<sequence>MRTKFLEVLIQSPLFNRITADALEAVINCLQPKICSYAKNSYITIEGEGFTGLGILLTGKATAIKENAAGNRIVMTLLAPGDMFGEMFVFSTNGIWPFSVITQDECQVMFLPAIKIVGTCSNVCANHKQIITNLLTIMSEKAIMLNRQVEYLALKGMREKISTYLLEQHKLAASQTFTTMLNRNDLADFLNVSRTALSREMGRMRDEGLIEYYRSAIKIKNLDALKKIIR</sequence>
<feature type="domain" description="HTH crp-type" evidence="5">
    <location>
        <begin position="155"/>
        <end position="223"/>
    </location>
</feature>
<dbReference type="CDD" id="cd00038">
    <property type="entry name" value="CAP_ED"/>
    <property type="match status" value="1"/>
</dbReference>
<dbReference type="PROSITE" id="PS50042">
    <property type="entry name" value="CNMP_BINDING_3"/>
    <property type="match status" value="1"/>
</dbReference>
<evidence type="ECO:0000259" key="4">
    <source>
        <dbReference type="PROSITE" id="PS50042"/>
    </source>
</evidence>
<dbReference type="InterPro" id="IPR050397">
    <property type="entry name" value="Env_Response_Regulators"/>
</dbReference>
<evidence type="ECO:0000256" key="1">
    <source>
        <dbReference type="ARBA" id="ARBA00023015"/>
    </source>
</evidence>
<organism evidence="6 7">
    <name type="scientific">Sporomusa silvacetica DSM 10669</name>
    <dbReference type="NCBI Taxonomy" id="1123289"/>
    <lineage>
        <taxon>Bacteria</taxon>
        <taxon>Bacillati</taxon>
        <taxon>Bacillota</taxon>
        <taxon>Negativicutes</taxon>
        <taxon>Selenomonadales</taxon>
        <taxon>Sporomusaceae</taxon>
        <taxon>Sporomusa</taxon>
    </lineage>
</organism>
<keyword evidence="7" id="KW-1185">Reference proteome</keyword>
<protein>
    <recommendedName>
        <fullName evidence="8">cAMP receptor protein</fullName>
    </recommendedName>
</protein>
<dbReference type="InterPro" id="IPR018490">
    <property type="entry name" value="cNMP-bd_dom_sf"/>
</dbReference>
<dbReference type="PANTHER" id="PTHR24567">
    <property type="entry name" value="CRP FAMILY TRANSCRIPTIONAL REGULATORY PROTEIN"/>
    <property type="match status" value="1"/>
</dbReference>
<dbReference type="Gene3D" id="2.60.120.10">
    <property type="entry name" value="Jelly Rolls"/>
    <property type="match status" value="1"/>
</dbReference>
<evidence type="ECO:0000256" key="3">
    <source>
        <dbReference type="ARBA" id="ARBA00023163"/>
    </source>
</evidence>
<dbReference type="PROSITE" id="PS51063">
    <property type="entry name" value="HTH_CRP_2"/>
    <property type="match status" value="1"/>
</dbReference>
<gene>
    <name evidence="6" type="ORF">SPSIL_006300</name>
</gene>
<dbReference type="InterPro" id="IPR000595">
    <property type="entry name" value="cNMP-bd_dom"/>
</dbReference>
<evidence type="ECO:0000256" key="2">
    <source>
        <dbReference type="ARBA" id="ARBA00023125"/>
    </source>
</evidence>
<name>A0ABZ3IGP5_9FIRM</name>